<dbReference type="InterPro" id="IPR024983">
    <property type="entry name" value="CHAT_dom"/>
</dbReference>
<reference evidence="2" key="1">
    <citation type="submission" date="2020-01" db="EMBL/GenBank/DDBJ databases">
        <title>Identification and distribution of gene clusters putatively required for synthesis of sphingolipid metabolism inhibitors in phylogenetically diverse species of the filamentous fungus Fusarium.</title>
        <authorList>
            <person name="Kim H.-S."/>
            <person name="Busman M."/>
            <person name="Brown D.W."/>
            <person name="Divon H."/>
            <person name="Uhlig S."/>
            <person name="Proctor R.H."/>
        </authorList>
    </citation>
    <scope>NUCLEOTIDE SEQUENCE</scope>
    <source>
        <strain evidence="2">NRRL 53441</strain>
    </source>
</reference>
<protein>
    <submittedName>
        <fullName evidence="2">TPR domain-containing protein</fullName>
    </submittedName>
</protein>
<feature type="domain" description="CHAT" evidence="1">
    <location>
        <begin position="744"/>
        <end position="1062"/>
    </location>
</feature>
<dbReference type="Pfam" id="PF12770">
    <property type="entry name" value="CHAT"/>
    <property type="match status" value="1"/>
</dbReference>
<dbReference type="OrthoDB" id="9991317at2759"/>
<dbReference type="AlphaFoldDB" id="A0A8H4JTF5"/>
<evidence type="ECO:0000313" key="3">
    <source>
        <dbReference type="Proteomes" id="UP000605986"/>
    </source>
</evidence>
<organism evidence="2 3">
    <name type="scientific">Fusarium austroafricanum</name>
    <dbReference type="NCBI Taxonomy" id="2364996"/>
    <lineage>
        <taxon>Eukaryota</taxon>
        <taxon>Fungi</taxon>
        <taxon>Dikarya</taxon>
        <taxon>Ascomycota</taxon>
        <taxon>Pezizomycotina</taxon>
        <taxon>Sordariomycetes</taxon>
        <taxon>Hypocreomycetidae</taxon>
        <taxon>Hypocreales</taxon>
        <taxon>Nectriaceae</taxon>
        <taxon>Fusarium</taxon>
        <taxon>Fusarium concolor species complex</taxon>
    </lineage>
</organism>
<comment type="caution">
    <text evidence="2">The sequence shown here is derived from an EMBL/GenBank/DDBJ whole genome shotgun (WGS) entry which is preliminary data.</text>
</comment>
<evidence type="ECO:0000259" key="1">
    <source>
        <dbReference type="Pfam" id="PF12770"/>
    </source>
</evidence>
<dbReference type="InterPro" id="IPR011990">
    <property type="entry name" value="TPR-like_helical_dom_sf"/>
</dbReference>
<accession>A0A8H4JTF5</accession>
<dbReference type="EMBL" id="JAADJG010000799">
    <property type="protein sequence ID" value="KAF4436508.1"/>
    <property type="molecule type" value="Genomic_DNA"/>
</dbReference>
<name>A0A8H4JTF5_9HYPO</name>
<proteinExistence type="predicted"/>
<dbReference type="Gene3D" id="1.25.40.10">
    <property type="entry name" value="Tetratricopeptide repeat domain"/>
    <property type="match status" value="1"/>
</dbReference>
<sequence>MDDSDDVTDYMVSTFTNAMVLDTDTGLEGLPRPDYEAMSSLEKFSRSTVDRRVLWDLFDLTKTASSLAMAIEAGQAAVEAASEAGVSESEQANANLQLAMLLQIRSTASQNQNLSHLTAAIAQFSKAVILAVDPEIQATCLSNLSGQLSYRYQLADQVEDLVRAEEAARHAVVVSGEDSPHRGTFHYTHALSLRHLYNVTRNDKLLDQALARVKEAVDFVPSHSDSWVLYKTEQANILQYIYDISGNLAHLQAAIEFCEALSDEVEAYDLSPNSNLGGHWQALSELLGNRFGRLHVRDDIDRALQAGANALNALPSGHPFRSSRLGNLADLYFKRFEEYHNKYDLEEAIELADKSLSMVGNNHFRKGQLRNMLSRLLAARYRVFKEKTDIDRAVELMEEASRRSRPGSEDEVHSWGELASVLHSRATVGPADASSEADLARAVELAKKQVSARPAGPERAGSVNNVGIYLLAMHKMTGSPQHLDEAVRYLRECSESETAPPIWRINAAKRAIDVLVAESRVPEADHLLRSAVSLLRKLSPRSLEQKDQQSMIKQFAGLTTLAASVALQTGASAEDALQLLEDGRGIILGLMFEARSDVEVLRTKRPDLAAKFEQLRDEIDDSIAVLTSRKANGPQNQSSQALTRREKATAELDQLLDTIRCLGDQDLEDFLEPPRIDKLKTAARGGSIIVVNVSTQRSDAFIIQPDPAKPVETLPLPEVGLAAIEKWAKMVQSRKISESQMFELLEWLWDSLGRPVLQKLDAGRDMSTSKETHRVWWIPTGPLSSLPIHAAGVYDGRRSSVDNMLARAVSSYSPFIKAMLFTQGNKPSRDYGNSASKSLLVRMGKTEGMKSLSFAKAEVGAVQKLLSPTAKSTDALVVLEEPTKARLLSGLPGSVIFHFAGHGKSDATDPLQSTLLVKDWKHDPLTVKDLMALKLHRDPPLLAYLSACSTGSNKADDLLDEGLHLMSACQLVGFRHVIGSLWSVSDRYSVNVARQVYSAVTANNMSDGSVSQSLQEAVRGLHEKKRLTADGSSREASGPADPAARLWSGCDPRIWAAYIHIGP</sequence>
<gene>
    <name evidence="2" type="ORF">F53441_13229</name>
</gene>
<evidence type="ECO:0000313" key="2">
    <source>
        <dbReference type="EMBL" id="KAF4436508.1"/>
    </source>
</evidence>
<dbReference type="Proteomes" id="UP000605986">
    <property type="component" value="Unassembled WGS sequence"/>
</dbReference>
<keyword evidence="3" id="KW-1185">Reference proteome</keyword>